<dbReference type="InterPro" id="IPR011333">
    <property type="entry name" value="SKP1/BTB/POZ_sf"/>
</dbReference>
<dbReference type="InterPro" id="IPR000210">
    <property type="entry name" value="BTB/POZ_dom"/>
</dbReference>
<name>A0A2P7YDV3_9PEZI</name>
<dbReference type="EMBL" id="NHZQ01000447">
    <property type="protein sequence ID" value="PSK34140.1"/>
    <property type="molecule type" value="Genomic_DNA"/>
</dbReference>
<gene>
    <name evidence="3" type="ORF">B9Z65_8466</name>
</gene>
<evidence type="ECO:0000313" key="3">
    <source>
        <dbReference type="EMBL" id="PSK34140.1"/>
    </source>
</evidence>
<comment type="caution">
    <text evidence="3">The sequence shown here is derived from an EMBL/GenBank/DDBJ whole genome shotgun (WGS) entry which is preliminary data.</text>
</comment>
<sequence>MENHHSRGVERRNAFAASLPTDPGLSQMSSDDASPRDSGDARQYNRRAQTIGNANGEDSTGAVESLRGDNKGADLRDAATQIDGDHEVESLTHNSGGVEGVADAKNHIVFGDLVTIIVRSDNDETRYNIHKTILTRQSQSFRTALKSSWLEGQANVVVLDDIEPEVFAHFVHWMYNNTKLTLHPTAYSLPDIQPSLCAKLYVLPDRLGVSNLMPCIVDKLWVRRNDPNMLNDIDLATVVNNLPDNSKFLDFLVHWAAINSGANRGSQLGRYIGLNFSSHLVGDLIATSKSVMSLPQTEPHLDVTDVVMKTDVDDTPSKKRKRTTNLEEEAQGPYEQHNYVFNRALARKKVKYHFTAMLKVIVGEGSEKMEIWVQLESLRNASPFYKAAMDDNWARQDETGQLVLKLPESDPFTVGFFIEWAQGKRVGHGHLQLPSDVIDATNLLIDLYLYGQEVLSEGFKNSVMDKIREVHADGLPGSISRGSFERAFTSDLPSGCRLQQFFTDLIIERAAPTVYDARMLAVAPFLLISVAVAMAQDRQYYSPYQPTHRGIFLNRVSCCYHEHKDTPHCRFP</sequence>
<dbReference type="AlphaFoldDB" id="A0A2P7YDV3"/>
<proteinExistence type="predicted"/>
<dbReference type="PANTHER" id="PTHR47843">
    <property type="entry name" value="BTB DOMAIN-CONTAINING PROTEIN-RELATED"/>
    <property type="match status" value="1"/>
</dbReference>
<organism evidence="3 4">
    <name type="scientific">Elsinoe australis</name>
    <dbReference type="NCBI Taxonomy" id="40998"/>
    <lineage>
        <taxon>Eukaryota</taxon>
        <taxon>Fungi</taxon>
        <taxon>Dikarya</taxon>
        <taxon>Ascomycota</taxon>
        <taxon>Pezizomycotina</taxon>
        <taxon>Dothideomycetes</taxon>
        <taxon>Dothideomycetidae</taxon>
        <taxon>Myriangiales</taxon>
        <taxon>Elsinoaceae</taxon>
        <taxon>Elsinoe</taxon>
    </lineage>
</organism>
<evidence type="ECO:0000256" key="1">
    <source>
        <dbReference type="SAM" id="MobiDB-lite"/>
    </source>
</evidence>
<accession>A0A2P7YDV3</accession>
<feature type="compositionally biased region" description="Polar residues" evidence="1">
    <location>
        <begin position="46"/>
        <end position="58"/>
    </location>
</feature>
<dbReference type="Proteomes" id="UP000243723">
    <property type="component" value="Unassembled WGS sequence"/>
</dbReference>
<dbReference type="SUPFAM" id="SSF54695">
    <property type="entry name" value="POZ domain"/>
    <property type="match status" value="1"/>
</dbReference>
<dbReference type="PANTHER" id="PTHR47843:SF2">
    <property type="entry name" value="BTB DOMAIN-CONTAINING PROTEIN"/>
    <property type="match status" value="1"/>
</dbReference>
<feature type="domain" description="BTB" evidence="2">
    <location>
        <begin position="112"/>
        <end position="177"/>
    </location>
</feature>
<dbReference type="OrthoDB" id="3857015at2759"/>
<dbReference type="Pfam" id="PF00651">
    <property type="entry name" value="BTB"/>
    <property type="match status" value="1"/>
</dbReference>
<evidence type="ECO:0000313" key="4">
    <source>
        <dbReference type="Proteomes" id="UP000243723"/>
    </source>
</evidence>
<feature type="region of interest" description="Disordered" evidence="1">
    <location>
        <begin position="1"/>
        <end position="70"/>
    </location>
</feature>
<dbReference type="PROSITE" id="PS50097">
    <property type="entry name" value="BTB"/>
    <property type="match status" value="1"/>
</dbReference>
<keyword evidence="4" id="KW-1185">Reference proteome</keyword>
<dbReference type="Gene3D" id="3.30.710.10">
    <property type="entry name" value="Potassium Channel Kv1.1, Chain A"/>
    <property type="match status" value="1"/>
</dbReference>
<dbReference type="CDD" id="cd18186">
    <property type="entry name" value="BTB_POZ_ZBTB_KLHL-like"/>
    <property type="match status" value="1"/>
</dbReference>
<evidence type="ECO:0000259" key="2">
    <source>
        <dbReference type="PROSITE" id="PS50097"/>
    </source>
</evidence>
<feature type="compositionally biased region" description="Basic and acidic residues" evidence="1">
    <location>
        <begin position="1"/>
        <end position="13"/>
    </location>
</feature>
<dbReference type="STRING" id="40998.A0A2P7YDV3"/>
<protein>
    <submittedName>
        <fullName evidence="3">U3 small nucleolar RNA-associated protein 22</fullName>
    </submittedName>
</protein>
<reference evidence="3 4" key="1">
    <citation type="submission" date="2017-05" db="EMBL/GenBank/DDBJ databases">
        <title>Draft genome sequence of Elsinoe australis.</title>
        <authorList>
            <person name="Cheng Q."/>
        </authorList>
    </citation>
    <scope>NUCLEOTIDE SEQUENCE [LARGE SCALE GENOMIC DNA]</scope>
    <source>
        <strain evidence="3 4">NL1</strain>
    </source>
</reference>